<accession>A0ABT1YIB0</accession>
<dbReference type="InterPro" id="IPR025962">
    <property type="entry name" value="SdpI/YhfL"/>
</dbReference>
<feature type="transmembrane region" description="Helical" evidence="1">
    <location>
        <begin position="114"/>
        <end position="133"/>
    </location>
</feature>
<evidence type="ECO:0000313" key="4">
    <source>
        <dbReference type="Proteomes" id="UP001300012"/>
    </source>
</evidence>
<dbReference type="PANTHER" id="PTHR37810">
    <property type="entry name" value="IMMUNITY PROTEIN SDPI"/>
    <property type="match status" value="1"/>
</dbReference>
<keyword evidence="4" id="KW-1185">Reference proteome</keyword>
<reference evidence="3 4" key="1">
    <citation type="submission" date="2022-08" db="EMBL/GenBank/DDBJ databases">
        <title>Paenibacillus endoradicis sp. nov., Paenibacillus radicibacter sp. nov and Paenibacillus pararadicis sp. nov., three cold-adapted plant growth-promoting bacteria isolated from root of Larix gmelinii in Great Khingan.</title>
        <authorList>
            <person name="Xue H."/>
        </authorList>
    </citation>
    <scope>NUCLEOTIDE SEQUENCE [LARGE SCALE GENOMIC DNA]</scope>
    <source>
        <strain evidence="3 4">N5-1-1-5</strain>
    </source>
</reference>
<dbReference type="InterPro" id="IPR026272">
    <property type="entry name" value="SdpI"/>
</dbReference>
<feature type="transmembrane region" description="Helical" evidence="1">
    <location>
        <begin position="186"/>
        <end position="208"/>
    </location>
</feature>
<keyword evidence="1" id="KW-1133">Transmembrane helix</keyword>
<keyword evidence="1" id="KW-0812">Transmembrane</keyword>
<dbReference type="Pfam" id="PF07853">
    <property type="entry name" value="DUF1648"/>
    <property type="match status" value="1"/>
</dbReference>
<feature type="transmembrane region" description="Helical" evidence="1">
    <location>
        <begin position="162"/>
        <end position="180"/>
    </location>
</feature>
<comment type="caution">
    <text evidence="3">The sequence shown here is derived from an EMBL/GenBank/DDBJ whole genome shotgun (WGS) entry which is preliminary data.</text>
</comment>
<gene>
    <name evidence="3" type="ORF">NV381_16105</name>
</gene>
<organism evidence="3 4">
    <name type="scientific">Paenibacillus radicis</name>
    <name type="common">ex Xue et al. 2023</name>
    <dbReference type="NCBI Taxonomy" id="2972489"/>
    <lineage>
        <taxon>Bacteria</taxon>
        <taxon>Bacillati</taxon>
        <taxon>Bacillota</taxon>
        <taxon>Bacilli</taxon>
        <taxon>Bacillales</taxon>
        <taxon>Paenibacillaceae</taxon>
        <taxon>Paenibacillus</taxon>
    </lineage>
</organism>
<name>A0ABT1YIB0_9BACL</name>
<protein>
    <submittedName>
        <fullName evidence="3">SdpI family protein</fullName>
    </submittedName>
</protein>
<dbReference type="PIRSF" id="PIRSF038959">
    <property type="entry name" value="SdpI"/>
    <property type="match status" value="1"/>
</dbReference>
<evidence type="ECO:0000259" key="2">
    <source>
        <dbReference type="Pfam" id="PF07853"/>
    </source>
</evidence>
<feature type="domain" description="DUF1648" evidence="2">
    <location>
        <begin position="14"/>
        <end position="57"/>
    </location>
</feature>
<proteinExistence type="predicted"/>
<dbReference type="Proteomes" id="UP001300012">
    <property type="component" value="Unassembled WGS sequence"/>
</dbReference>
<evidence type="ECO:0000256" key="1">
    <source>
        <dbReference type="SAM" id="Phobius"/>
    </source>
</evidence>
<keyword evidence="1" id="KW-0472">Membrane</keyword>
<evidence type="ECO:0000313" key="3">
    <source>
        <dbReference type="EMBL" id="MCR8632727.1"/>
    </source>
</evidence>
<sequence length="214" mass="23840">MMKVMREIFLILLSISPAVGALILYNQLPETMATHFSINNEVNGTMSRGMLIITLILLGLIPVIIRGLRFVDPKRANYEQFSKAFEVSRVGVTVLITVVGWTIITYNLGNHVDITKVAMVVVGLFFAIMGNYLTQVKHNYMIGIRTPWTLANEEIWRKTHRLAGPLMMIGGVISVISSFLSGSAAVIVFIIVIAAASIIPVFYSYMLYTRNKVK</sequence>
<dbReference type="RefSeq" id="WP_258214316.1">
    <property type="nucleotide sequence ID" value="NZ_JANQBD010000011.1"/>
</dbReference>
<dbReference type="PANTHER" id="PTHR37810:SF5">
    <property type="entry name" value="IMMUNITY PROTEIN SDPI"/>
    <property type="match status" value="1"/>
</dbReference>
<feature type="transmembrane region" description="Helical" evidence="1">
    <location>
        <begin position="45"/>
        <end position="65"/>
    </location>
</feature>
<dbReference type="EMBL" id="JANQBD010000011">
    <property type="protein sequence ID" value="MCR8632727.1"/>
    <property type="molecule type" value="Genomic_DNA"/>
</dbReference>
<dbReference type="InterPro" id="IPR012867">
    <property type="entry name" value="DUF1648"/>
</dbReference>
<feature type="transmembrane region" description="Helical" evidence="1">
    <location>
        <begin position="86"/>
        <end position="108"/>
    </location>
</feature>
<dbReference type="Pfam" id="PF13630">
    <property type="entry name" value="SdpI"/>
    <property type="match status" value="1"/>
</dbReference>